<feature type="region of interest" description="Disordered" evidence="1">
    <location>
        <begin position="160"/>
        <end position="197"/>
    </location>
</feature>
<dbReference type="STRING" id="1965070.A0A3S3PMI9"/>
<dbReference type="PANTHER" id="PTHR12449">
    <property type="entry name" value="DEATH DOMAIN-CONTAINING PROTEIN"/>
    <property type="match status" value="1"/>
</dbReference>
<name>A0A3S3PMI9_9ACAR</name>
<comment type="caution">
    <text evidence="3">The sequence shown here is derived from an EMBL/GenBank/DDBJ whole genome shotgun (WGS) entry which is preliminary data.</text>
</comment>
<keyword evidence="4" id="KW-1185">Reference proteome</keyword>
<dbReference type="Pfam" id="PF23079">
    <property type="entry name" value="HTH_NOL4_2nd"/>
    <property type="match status" value="1"/>
</dbReference>
<evidence type="ECO:0000259" key="2">
    <source>
        <dbReference type="Pfam" id="PF23079"/>
    </source>
</evidence>
<evidence type="ECO:0000313" key="3">
    <source>
        <dbReference type="EMBL" id="RWS04534.1"/>
    </source>
</evidence>
<dbReference type="InterPro" id="IPR056549">
    <property type="entry name" value="HTH_NOL4"/>
</dbReference>
<feature type="compositionally biased region" description="Polar residues" evidence="1">
    <location>
        <begin position="160"/>
        <end position="174"/>
    </location>
</feature>
<dbReference type="AlphaFoldDB" id="A0A3S3PMI9"/>
<accession>A0A3S3PMI9</accession>
<sequence>DHILAKLSLEGGPSKVPLIYPSLELKIPDKVMYALLYEYKVAAFLLSILYFPCKLAAFSASAAPEGSLAISSNKGLDKADEVVYKRVAVVENFYAIIYDVHVEMDGRSGKHAGQKRTYRAVAEMYAFLPREAVTRFLMSCSDCQKRMHLQGLTTNGTSAANSINASTKKSNSSVGRRANNHSSELKNKANPNTGQNQVEMDYSLPITTTYLKRMKSLGFNGYQNEPFPVNGEIVEMGGELSISEEQADNEEAGIVSETASDQSCDDGHDTESEEELPAINQQRLKQRFLHQSANNDCINDRLILDDEMPFEVLEQEDEELYDEGMDSNDVSIPLDMSKVKKEDPTLASDEPINMTAKQQQMLGVSVLKRKLLSDAKSYRMVPISRQPKEKIQAIIDSCRRQFPEFAERSRKRIRTYLKSCRRTRRHKTIVTSITSGKDPANGGECRNIHATISTSSYHLTSPMAEQILANACENEVQNAKRMRLGLKPVSTAYPNASTPSNFNSTANYETAFSMSATTNYNQTHPRYSLNPSEMAAVKQLIAGYRESAAFLLRSADELEHLLLQQT</sequence>
<reference evidence="3 4" key="1">
    <citation type="journal article" date="2018" name="Gigascience">
        <title>Genomes of trombidid mites reveal novel predicted allergens and laterally-transferred genes associated with secondary metabolism.</title>
        <authorList>
            <person name="Dong X."/>
            <person name="Chaisiri K."/>
            <person name="Xia D."/>
            <person name="Armstrong S.D."/>
            <person name="Fang Y."/>
            <person name="Donnelly M.J."/>
            <person name="Kadowaki T."/>
            <person name="McGarry J.W."/>
            <person name="Darby A.C."/>
            <person name="Makepeace B.L."/>
        </authorList>
    </citation>
    <scope>NUCLEOTIDE SEQUENCE [LARGE SCALE GENOMIC DNA]</scope>
    <source>
        <strain evidence="3">UoL-WK</strain>
    </source>
</reference>
<dbReference type="InterPro" id="IPR039788">
    <property type="entry name" value="NOL4/NOL4L"/>
</dbReference>
<dbReference type="Proteomes" id="UP000285301">
    <property type="component" value="Unassembled WGS sequence"/>
</dbReference>
<dbReference type="PANTHER" id="PTHR12449:SF22">
    <property type="entry name" value="NUCLEOLAR PROTEIN 4"/>
    <property type="match status" value="1"/>
</dbReference>
<feature type="non-terminal residue" evidence="3">
    <location>
        <position position="566"/>
    </location>
</feature>
<gene>
    <name evidence="3" type="ORF">B4U79_03047</name>
</gene>
<evidence type="ECO:0000256" key="1">
    <source>
        <dbReference type="SAM" id="MobiDB-lite"/>
    </source>
</evidence>
<dbReference type="EMBL" id="NCKU01005466">
    <property type="protein sequence ID" value="RWS04534.1"/>
    <property type="molecule type" value="Genomic_DNA"/>
</dbReference>
<evidence type="ECO:0000313" key="4">
    <source>
        <dbReference type="Proteomes" id="UP000285301"/>
    </source>
</evidence>
<proteinExistence type="predicted"/>
<organism evidence="3 4">
    <name type="scientific">Dinothrombium tinctorium</name>
    <dbReference type="NCBI Taxonomy" id="1965070"/>
    <lineage>
        <taxon>Eukaryota</taxon>
        <taxon>Metazoa</taxon>
        <taxon>Ecdysozoa</taxon>
        <taxon>Arthropoda</taxon>
        <taxon>Chelicerata</taxon>
        <taxon>Arachnida</taxon>
        <taxon>Acari</taxon>
        <taxon>Acariformes</taxon>
        <taxon>Trombidiformes</taxon>
        <taxon>Prostigmata</taxon>
        <taxon>Anystina</taxon>
        <taxon>Parasitengona</taxon>
        <taxon>Trombidioidea</taxon>
        <taxon>Trombidiidae</taxon>
        <taxon>Dinothrombium</taxon>
    </lineage>
</organism>
<dbReference type="OrthoDB" id="10047222at2759"/>
<feature type="non-terminal residue" evidence="3">
    <location>
        <position position="1"/>
    </location>
</feature>
<protein>
    <submittedName>
        <fullName evidence="3">Nucleolar protein 4-like protein</fullName>
    </submittedName>
</protein>
<feature type="domain" description="Nucleolar protein 4 helical" evidence="2">
    <location>
        <begin position="370"/>
        <end position="426"/>
    </location>
</feature>